<proteinExistence type="predicted"/>
<feature type="domain" description="Gal80p-like C-terminal" evidence="3">
    <location>
        <begin position="135"/>
        <end position="274"/>
    </location>
</feature>
<dbReference type="SUPFAM" id="SSF51735">
    <property type="entry name" value="NAD(P)-binding Rossmann-fold domains"/>
    <property type="match status" value="1"/>
</dbReference>
<dbReference type="Pfam" id="PF01408">
    <property type="entry name" value="GFO_IDH_MocA"/>
    <property type="match status" value="1"/>
</dbReference>
<protein>
    <submittedName>
        <fullName evidence="4">Oxidoreductase</fullName>
    </submittedName>
</protein>
<evidence type="ECO:0000313" key="4">
    <source>
        <dbReference type="EMBL" id="GIH37961.1"/>
    </source>
</evidence>
<dbReference type="Gene3D" id="3.40.50.720">
    <property type="entry name" value="NAD(P)-binding Rossmann-like Domain"/>
    <property type="match status" value="1"/>
</dbReference>
<feature type="domain" description="Gfo/Idh/MocA-like oxidoreductase N-terminal" evidence="2">
    <location>
        <begin position="6"/>
        <end position="128"/>
    </location>
</feature>
<accession>A0ABQ4FT06</accession>
<dbReference type="SUPFAM" id="SSF55347">
    <property type="entry name" value="Glyceraldehyde-3-phosphate dehydrogenase-like, C-terminal domain"/>
    <property type="match status" value="1"/>
</dbReference>
<dbReference type="PANTHER" id="PTHR43818:SF11">
    <property type="entry name" value="BCDNA.GH03377"/>
    <property type="match status" value="1"/>
</dbReference>
<keyword evidence="1" id="KW-0560">Oxidoreductase</keyword>
<comment type="caution">
    <text evidence="4">The sequence shown here is derived from an EMBL/GenBank/DDBJ whole genome shotgun (WGS) entry which is preliminary data.</text>
</comment>
<dbReference type="EMBL" id="BOOC01000003">
    <property type="protein sequence ID" value="GIH37961.1"/>
    <property type="molecule type" value="Genomic_DNA"/>
</dbReference>
<evidence type="ECO:0000259" key="3">
    <source>
        <dbReference type="Pfam" id="PF22685"/>
    </source>
</evidence>
<evidence type="ECO:0000259" key="2">
    <source>
        <dbReference type="Pfam" id="PF01408"/>
    </source>
</evidence>
<evidence type="ECO:0000256" key="1">
    <source>
        <dbReference type="ARBA" id="ARBA00023002"/>
    </source>
</evidence>
<dbReference type="InterPro" id="IPR036291">
    <property type="entry name" value="NAD(P)-bd_dom_sf"/>
</dbReference>
<sequence length="373" mass="39239">MTSDPIRVGIVGANPERGWALRAHVPALRALPEFAITAVSTTREESAREAAARFGAAHAFTDARRLAAHPDVDLVVVSVKVPHHAELIEAALDAGTPVLCEWPLARTTEEAQGLLDRAEAAGVRHFMGLQGRFAPGVAYARDLIADGRVGRVTSAAVYSALGKGAGGTLPVWSAYTADRANGAGLLEVVGGHTLDVVEHLLGDIGALSAMLSVRLPHYTVEETGEKIEADTPDHVLVSAALDGGAVASAHLQVVKVTDARTRIEIAGTEGDLALVSTGPGGPYGVQIGELRLLGTAPGSGDWEELPIPDRYLWVPEQARAIEAVNVAQLYARLADDLRTGGRTVPGFHEGVRLHRLLDTVRRSDATGTRRPAA</sequence>
<gene>
    <name evidence="4" type="primary">mmyG</name>
    <name evidence="4" type="ORF">Mco01_09610</name>
</gene>
<reference evidence="4 5" key="1">
    <citation type="submission" date="2021-01" db="EMBL/GenBank/DDBJ databases">
        <title>Whole genome shotgun sequence of Microbispora corallina NBRC 16416.</title>
        <authorList>
            <person name="Komaki H."/>
            <person name="Tamura T."/>
        </authorList>
    </citation>
    <scope>NUCLEOTIDE SEQUENCE [LARGE SCALE GENOMIC DNA]</scope>
    <source>
        <strain evidence="4 5">NBRC 16416</strain>
    </source>
</reference>
<dbReference type="RefSeq" id="WP_204055663.1">
    <property type="nucleotide sequence ID" value="NZ_BAAAGP010000003.1"/>
</dbReference>
<keyword evidence="5" id="KW-1185">Reference proteome</keyword>
<dbReference type="PANTHER" id="PTHR43818">
    <property type="entry name" value="BCDNA.GH03377"/>
    <property type="match status" value="1"/>
</dbReference>
<name>A0ABQ4FT06_9ACTN</name>
<dbReference type="InterPro" id="IPR050463">
    <property type="entry name" value="Gfo/Idh/MocA_oxidrdct_glycsds"/>
</dbReference>
<organism evidence="4 5">
    <name type="scientific">Microbispora corallina</name>
    <dbReference type="NCBI Taxonomy" id="83302"/>
    <lineage>
        <taxon>Bacteria</taxon>
        <taxon>Bacillati</taxon>
        <taxon>Actinomycetota</taxon>
        <taxon>Actinomycetes</taxon>
        <taxon>Streptosporangiales</taxon>
        <taxon>Streptosporangiaceae</taxon>
        <taxon>Microbispora</taxon>
    </lineage>
</organism>
<dbReference type="Gene3D" id="3.30.360.10">
    <property type="entry name" value="Dihydrodipicolinate Reductase, domain 2"/>
    <property type="match status" value="1"/>
</dbReference>
<dbReference type="Pfam" id="PF22685">
    <property type="entry name" value="Gal80p_C-like"/>
    <property type="match status" value="1"/>
</dbReference>
<dbReference type="InterPro" id="IPR055080">
    <property type="entry name" value="Gal80p-like_C"/>
</dbReference>
<dbReference type="Proteomes" id="UP000603904">
    <property type="component" value="Unassembled WGS sequence"/>
</dbReference>
<evidence type="ECO:0000313" key="5">
    <source>
        <dbReference type="Proteomes" id="UP000603904"/>
    </source>
</evidence>
<dbReference type="InterPro" id="IPR000683">
    <property type="entry name" value="Gfo/Idh/MocA-like_OxRdtase_N"/>
</dbReference>